<comment type="caution">
    <text evidence="7">The sequence shown here is derived from an EMBL/GenBank/DDBJ whole genome shotgun (WGS) entry which is preliminary data.</text>
</comment>
<dbReference type="EMBL" id="JBHSWN010000001">
    <property type="protein sequence ID" value="MFC6791861.1"/>
    <property type="molecule type" value="Genomic_DNA"/>
</dbReference>
<keyword evidence="5" id="KW-0418">Kinase</keyword>
<feature type="domain" description="PAS fold-3" evidence="6">
    <location>
        <begin position="163"/>
        <end position="244"/>
    </location>
</feature>
<dbReference type="PANTHER" id="PTHR43304:SF1">
    <property type="entry name" value="PAC DOMAIN-CONTAINING PROTEIN"/>
    <property type="match status" value="1"/>
</dbReference>
<name>A0ABW2BR86_9HYPH</name>
<protein>
    <recommendedName>
        <fullName evidence="2">histidine kinase</fullName>
        <ecNumber evidence="2">2.7.13.3</ecNumber>
    </recommendedName>
</protein>
<dbReference type="CDD" id="cd00130">
    <property type="entry name" value="PAS"/>
    <property type="match status" value="1"/>
</dbReference>
<organism evidence="7 8">
    <name type="scientific">Methylobacterium komagatae</name>
    <dbReference type="NCBI Taxonomy" id="374425"/>
    <lineage>
        <taxon>Bacteria</taxon>
        <taxon>Pseudomonadati</taxon>
        <taxon>Pseudomonadota</taxon>
        <taxon>Alphaproteobacteria</taxon>
        <taxon>Hyphomicrobiales</taxon>
        <taxon>Methylobacteriaceae</taxon>
        <taxon>Methylobacterium</taxon>
    </lineage>
</organism>
<dbReference type="InterPro" id="IPR052162">
    <property type="entry name" value="Sensor_kinase/Photoreceptor"/>
</dbReference>
<evidence type="ECO:0000256" key="2">
    <source>
        <dbReference type="ARBA" id="ARBA00012438"/>
    </source>
</evidence>
<evidence type="ECO:0000256" key="1">
    <source>
        <dbReference type="ARBA" id="ARBA00000085"/>
    </source>
</evidence>
<dbReference type="SUPFAM" id="SSF55785">
    <property type="entry name" value="PYP-like sensor domain (PAS domain)"/>
    <property type="match status" value="1"/>
</dbReference>
<gene>
    <name evidence="7" type="ORF">ACFQE0_21025</name>
</gene>
<proteinExistence type="predicted"/>
<accession>A0ABW2BR86</accession>
<dbReference type="Proteomes" id="UP001596292">
    <property type="component" value="Unassembled WGS sequence"/>
</dbReference>
<sequence>MDRLSLGQAAIEAELTRLQQHAHLRKSPKLAQLLAYLVRESLAGRGKRLKAYTIATEALGRPDDFDPVTDSIVRVEIRRLRATLQRIYAGPEPRQVVVELPVGCYEPVFRQPPSQNQTGPAGAPDEFLAAALRESEERYAALVKASAVIEWRAEPDGHLTQSLGWSERTGQEEDLYRGTGWLGALHPEDRERVSQSWTTRCRAGAAFELSFRVRQQDGRYQAMLARAVPLERPDGTCRGWVGTIVDHPPTPERQADAEPGAIREALDLKAEFAGRIRDVAHSAILETDQRQALRTGVLIALSTQLRDAGVILGHADARSPQVQEQKPTRSAANC</sequence>
<dbReference type="Pfam" id="PF08447">
    <property type="entry name" value="PAS_3"/>
    <property type="match status" value="1"/>
</dbReference>
<dbReference type="PANTHER" id="PTHR43304">
    <property type="entry name" value="PHYTOCHROME-LIKE PROTEIN CPH1"/>
    <property type="match status" value="1"/>
</dbReference>
<evidence type="ECO:0000313" key="7">
    <source>
        <dbReference type="EMBL" id="MFC6791861.1"/>
    </source>
</evidence>
<keyword evidence="8" id="KW-1185">Reference proteome</keyword>
<keyword evidence="3" id="KW-0597">Phosphoprotein</keyword>
<dbReference type="InterPro" id="IPR013655">
    <property type="entry name" value="PAS_fold_3"/>
</dbReference>
<dbReference type="InterPro" id="IPR035965">
    <property type="entry name" value="PAS-like_dom_sf"/>
</dbReference>
<evidence type="ECO:0000256" key="4">
    <source>
        <dbReference type="ARBA" id="ARBA00022679"/>
    </source>
</evidence>
<evidence type="ECO:0000256" key="5">
    <source>
        <dbReference type="ARBA" id="ARBA00022777"/>
    </source>
</evidence>
<dbReference type="RefSeq" id="WP_378973117.1">
    <property type="nucleotide sequence ID" value="NZ_JBHSWN010000001.1"/>
</dbReference>
<dbReference type="EC" id="2.7.13.3" evidence="2"/>
<dbReference type="Gene3D" id="3.30.450.20">
    <property type="entry name" value="PAS domain"/>
    <property type="match status" value="1"/>
</dbReference>
<keyword evidence="4" id="KW-0808">Transferase</keyword>
<evidence type="ECO:0000259" key="6">
    <source>
        <dbReference type="Pfam" id="PF08447"/>
    </source>
</evidence>
<reference evidence="8" key="1">
    <citation type="journal article" date="2019" name="Int. J. Syst. Evol. Microbiol.">
        <title>The Global Catalogue of Microorganisms (GCM) 10K type strain sequencing project: providing services to taxonomists for standard genome sequencing and annotation.</title>
        <authorList>
            <consortium name="The Broad Institute Genomics Platform"/>
            <consortium name="The Broad Institute Genome Sequencing Center for Infectious Disease"/>
            <person name="Wu L."/>
            <person name="Ma J."/>
        </authorList>
    </citation>
    <scope>NUCLEOTIDE SEQUENCE [LARGE SCALE GENOMIC DNA]</scope>
    <source>
        <strain evidence="8">CCUG 48316</strain>
    </source>
</reference>
<evidence type="ECO:0000256" key="3">
    <source>
        <dbReference type="ARBA" id="ARBA00022553"/>
    </source>
</evidence>
<evidence type="ECO:0000313" key="8">
    <source>
        <dbReference type="Proteomes" id="UP001596292"/>
    </source>
</evidence>
<comment type="catalytic activity">
    <reaction evidence="1">
        <text>ATP + protein L-histidine = ADP + protein N-phospho-L-histidine.</text>
        <dbReference type="EC" id="2.7.13.3"/>
    </reaction>
</comment>
<dbReference type="NCBIfam" id="TIGR00229">
    <property type="entry name" value="sensory_box"/>
    <property type="match status" value="1"/>
</dbReference>
<dbReference type="InterPro" id="IPR000014">
    <property type="entry name" value="PAS"/>
</dbReference>